<feature type="domain" description="Large ribosomal subunit protein uL15/eL18" evidence="6">
    <location>
        <begin position="79"/>
        <end position="145"/>
    </location>
</feature>
<dbReference type="GO" id="GO:0019843">
    <property type="term" value="F:rRNA binding"/>
    <property type="evidence" value="ECO:0007669"/>
    <property type="project" value="UniProtKB-UniRule"/>
</dbReference>
<dbReference type="GO" id="GO:0022625">
    <property type="term" value="C:cytosolic large ribosomal subunit"/>
    <property type="evidence" value="ECO:0007669"/>
    <property type="project" value="TreeGrafter"/>
</dbReference>
<proteinExistence type="inferred from homology"/>
<dbReference type="Gene3D" id="3.100.10.10">
    <property type="match status" value="1"/>
</dbReference>
<evidence type="ECO:0000256" key="5">
    <source>
        <dbReference type="SAM" id="MobiDB-lite"/>
    </source>
</evidence>
<sequence length="147" mass="15256">MSMKLNEIKPAAGAKTERVRVGRGIGSGMGKTAGRGHKGQRARKGGRGKKGFEGGQMPIQRRLPKRGFNSPLLGLTAQVRLSDLQKVKATGEIDIAVLKAEGFVPAGADIVKVIKTGELSKKLSLKGLKLTAGAREAVTAAGGSIAE</sequence>
<comment type="caution">
    <text evidence="7">The sequence shown here is derived from an EMBL/GenBank/DDBJ whole genome shotgun (WGS) entry which is preliminary data.</text>
</comment>
<dbReference type="PANTHER" id="PTHR12934:SF11">
    <property type="entry name" value="LARGE RIBOSOMAL SUBUNIT PROTEIN UL15M"/>
    <property type="match status" value="1"/>
</dbReference>
<feature type="compositionally biased region" description="Gly residues" evidence="5">
    <location>
        <begin position="23"/>
        <end position="33"/>
    </location>
</feature>
<keyword evidence="3 4" id="KW-0687">Ribonucleoprotein</keyword>
<evidence type="ECO:0000256" key="2">
    <source>
        <dbReference type="ARBA" id="ARBA00022980"/>
    </source>
</evidence>
<keyword evidence="4" id="KW-0694">RNA-binding</keyword>
<evidence type="ECO:0000259" key="6">
    <source>
        <dbReference type="Pfam" id="PF00828"/>
    </source>
</evidence>
<feature type="region of interest" description="Disordered" evidence="5">
    <location>
        <begin position="1"/>
        <end position="65"/>
    </location>
</feature>
<protein>
    <recommendedName>
        <fullName evidence="4">Large ribosomal subunit protein uL15</fullName>
    </recommendedName>
</protein>
<dbReference type="InterPro" id="IPR005749">
    <property type="entry name" value="Ribosomal_uL15_bac-type"/>
</dbReference>
<dbReference type="Proteomes" id="UP000295341">
    <property type="component" value="Unassembled WGS sequence"/>
</dbReference>
<comment type="function">
    <text evidence="4">Binds to the 23S rRNA.</text>
</comment>
<evidence type="ECO:0000256" key="3">
    <source>
        <dbReference type="ARBA" id="ARBA00023274"/>
    </source>
</evidence>
<dbReference type="GO" id="GO:0006412">
    <property type="term" value="P:translation"/>
    <property type="evidence" value="ECO:0007669"/>
    <property type="project" value="UniProtKB-UniRule"/>
</dbReference>
<evidence type="ECO:0000256" key="4">
    <source>
        <dbReference type="HAMAP-Rule" id="MF_01341"/>
    </source>
</evidence>
<reference evidence="7 8" key="1">
    <citation type="submission" date="2019-03" db="EMBL/GenBank/DDBJ databases">
        <title>Genomic Encyclopedia of Type Strains, Phase IV (KMG-IV): sequencing the most valuable type-strain genomes for metagenomic binning, comparative biology and taxonomic classification.</title>
        <authorList>
            <person name="Goeker M."/>
        </authorList>
    </citation>
    <scope>NUCLEOTIDE SEQUENCE [LARGE SCALE GENOMIC DNA]</scope>
    <source>
        <strain evidence="7 8">DSM 26377</strain>
    </source>
</reference>
<dbReference type="GO" id="GO:0003735">
    <property type="term" value="F:structural constituent of ribosome"/>
    <property type="evidence" value="ECO:0007669"/>
    <property type="project" value="InterPro"/>
</dbReference>
<comment type="similarity">
    <text evidence="1 4">Belongs to the universal ribosomal protein uL15 family.</text>
</comment>
<dbReference type="Pfam" id="PF00828">
    <property type="entry name" value="Ribosomal_L27A"/>
    <property type="match status" value="1"/>
</dbReference>
<dbReference type="EMBL" id="SOBT01000009">
    <property type="protein sequence ID" value="TDU28100.1"/>
    <property type="molecule type" value="Genomic_DNA"/>
</dbReference>
<dbReference type="AlphaFoldDB" id="A0A4R7P541"/>
<dbReference type="InterPro" id="IPR021131">
    <property type="entry name" value="Ribosomal_uL15/eL18"/>
</dbReference>
<organism evidence="7 8">
    <name type="scientific">Panacagrimonas perspica</name>
    <dbReference type="NCBI Taxonomy" id="381431"/>
    <lineage>
        <taxon>Bacteria</taxon>
        <taxon>Pseudomonadati</taxon>
        <taxon>Pseudomonadota</taxon>
        <taxon>Gammaproteobacteria</taxon>
        <taxon>Nevskiales</taxon>
        <taxon>Nevskiaceae</taxon>
        <taxon>Panacagrimonas</taxon>
    </lineage>
</organism>
<dbReference type="InterPro" id="IPR036227">
    <property type="entry name" value="Ribosomal_uL15/eL18_sf"/>
</dbReference>
<gene>
    <name evidence="4" type="primary">rplO</name>
    <name evidence="7" type="ORF">DFR24_2459</name>
</gene>
<keyword evidence="2 4" id="KW-0689">Ribosomal protein</keyword>
<feature type="compositionally biased region" description="Basic residues" evidence="5">
    <location>
        <begin position="34"/>
        <end position="49"/>
    </location>
</feature>
<dbReference type="HAMAP" id="MF_01341">
    <property type="entry name" value="Ribosomal_uL15"/>
    <property type="match status" value="1"/>
</dbReference>
<keyword evidence="4" id="KW-0699">rRNA-binding</keyword>
<dbReference type="NCBIfam" id="TIGR01071">
    <property type="entry name" value="rplO_bact"/>
    <property type="match status" value="1"/>
</dbReference>
<accession>A0A4R7P541</accession>
<keyword evidence="8" id="KW-1185">Reference proteome</keyword>
<comment type="subunit">
    <text evidence="4">Part of the 50S ribosomal subunit.</text>
</comment>
<name>A0A4R7P541_9GAMM</name>
<dbReference type="SUPFAM" id="SSF52080">
    <property type="entry name" value="Ribosomal proteins L15p and L18e"/>
    <property type="match status" value="1"/>
</dbReference>
<evidence type="ECO:0000313" key="8">
    <source>
        <dbReference type="Proteomes" id="UP000295341"/>
    </source>
</evidence>
<dbReference type="InterPro" id="IPR030878">
    <property type="entry name" value="Ribosomal_uL15"/>
</dbReference>
<evidence type="ECO:0000313" key="7">
    <source>
        <dbReference type="EMBL" id="TDU28100.1"/>
    </source>
</evidence>
<dbReference type="PANTHER" id="PTHR12934">
    <property type="entry name" value="50S RIBOSOMAL PROTEIN L15"/>
    <property type="match status" value="1"/>
</dbReference>
<evidence type="ECO:0000256" key="1">
    <source>
        <dbReference type="ARBA" id="ARBA00007320"/>
    </source>
</evidence>